<evidence type="ECO:0000259" key="6">
    <source>
        <dbReference type="Pfam" id="PF15511"/>
    </source>
</evidence>
<evidence type="ECO:0000256" key="1">
    <source>
        <dbReference type="ARBA" id="ARBA00004123"/>
    </source>
</evidence>
<protein>
    <recommendedName>
        <fullName evidence="6">CENP-T/Histone H4 histone fold domain-containing protein</fullName>
    </recommendedName>
</protein>
<dbReference type="Proteomes" id="UP000433876">
    <property type="component" value="Unassembled WGS sequence"/>
</dbReference>
<feature type="compositionally biased region" description="Pro residues" evidence="5">
    <location>
        <begin position="1"/>
        <end position="10"/>
    </location>
</feature>
<feature type="compositionally biased region" description="Acidic residues" evidence="5">
    <location>
        <begin position="149"/>
        <end position="158"/>
    </location>
</feature>
<keyword evidence="4" id="KW-0539">Nucleus</keyword>
<evidence type="ECO:0000256" key="3">
    <source>
        <dbReference type="ARBA" id="ARBA00022454"/>
    </source>
</evidence>
<evidence type="ECO:0000256" key="2">
    <source>
        <dbReference type="ARBA" id="ARBA00004286"/>
    </source>
</evidence>
<comment type="caution">
    <text evidence="7">The sequence shown here is derived from an EMBL/GenBank/DDBJ whole genome shotgun (WGS) entry which is preliminary data.</text>
</comment>
<dbReference type="SUPFAM" id="SSF47113">
    <property type="entry name" value="Histone-fold"/>
    <property type="match status" value="1"/>
</dbReference>
<dbReference type="GO" id="GO:0000712">
    <property type="term" value="P:resolution of meiotic recombination intermediates"/>
    <property type="evidence" value="ECO:0007669"/>
    <property type="project" value="TreeGrafter"/>
</dbReference>
<evidence type="ECO:0000313" key="8">
    <source>
        <dbReference type="Proteomes" id="UP000433876"/>
    </source>
</evidence>
<keyword evidence="3" id="KW-0158">Chromosome</keyword>
<dbReference type="AlphaFoldDB" id="A0A8S8ZZS5"/>
<evidence type="ECO:0000313" key="7">
    <source>
        <dbReference type="EMBL" id="KAA8636264.1"/>
    </source>
</evidence>
<evidence type="ECO:0000256" key="4">
    <source>
        <dbReference type="ARBA" id="ARBA00023242"/>
    </source>
</evidence>
<dbReference type="Gene3D" id="1.10.20.10">
    <property type="entry name" value="Histone, subunit A"/>
    <property type="match status" value="1"/>
</dbReference>
<dbReference type="GO" id="GO:0031297">
    <property type="term" value="P:replication fork processing"/>
    <property type="evidence" value="ECO:0007669"/>
    <property type="project" value="TreeGrafter"/>
</dbReference>
<evidence type="ECO:0000256" key="5">
    <source>
        <dbReference type="SAM" id="MobiDB-lite"/>
    </source>
</evidence>
<dbReference type="Pfam" id="PF15511">
    <property type="entry name" value="CENP-T_C"/>
    <property type="match status" value="1"/>
</dbReference>
<accession>A0A8S8ZZS5</accession>
<dbReference type="InterPro" id="IPR035425">
    <property type="entry name" value="CENP-T/H4_C"/>
</dbReference>
<feature type="region of interest" description="Disordered" evidence="5">
    <location>
        <begin position="121"/>
        <end position="315"/>
    </location>
</feature>
<feature type="compositionally biased region" description="Basic and acidic residues" evidence="5">
    <location>
        <begin position="282"/>
        <end position="306"/>
    </location>
</feature>
<feature type="region of interest" description="Disordered" evidence="5">
    <location>
        <begin position="1"/>
        <end position="53"/>
    </location>
</feature>
<dbReference type="InterPro" id="IPR009072">
    <property type="entry name" value="Histone-fold"/>
</dbReference>
<dbReference type="EMBL" id="NMPR01000005">
    <property type="protein sequence ID" value="KAA8636264.1"/>
    <property type="molecule type" value="Genomic_DNA"/>
</dbReference>
<feature type="compositionally biased region" description="Polar residues" evidence="5">
    <location>
        <begin position="12"/>
        <end position="21"/>
    </location>
</feature>
<gene>
    <name evidence="7" type="ORF">SMACR_09072</name>
</gene>
<dbReference type="PANTHER" id="PTHR22980">
    <property type="entry name" value="CORTISTATIN"/>
    <property type="match status" value="1"/>
</dbReference>
<feature type="compositionally biased region" description="Low complexity" evidence="5">
    <location>
        <begin position="127"/>
        <end position="140"/>
    </location>
</feature>
<feature type="compositionally biased region" description="Acidic residues" evidence="5">
    <location>
        <begin position="395"/>
        <end position="414"/>
    </location>
</feature>
<name>A0A8S8ZZS5_SORMA</name>
<feature type="compositionally biased region" description="Basic and acidic residues" evidence="5">
    <location>
        <begin position="224"/>
        <end position="243"/>
    </location>
</feature>
<reference evidence="7 8" key="1">
    <citation type="submission" date="2017-07" db="EMBL/GenBank/DDBJ databases">
        <title>Genome sequence of the Sordaria macrospora wild type strain R19027.</title>
        <authorList>
            <person name="Nowrousian M."/>
            <person name="Teichert I."/>
            <person name="Kueck U."/>
        </authorList>
    </citation>
    <scope>NUCLEOTIDE SEQUENCE [LARGE SCALE GENOMIC DNA]</scope>
    <source>
        <strain evidence="7 8">R19027</strain>
        <tissue evidence="7">Mycelium</tissue>
    </source>
</reference>
<dbReference type="CDD" id="cd22920">
    <property type="entry name" value="HFD_CENP-T"/>
    <property type="match status" value="1"/>
</dbReference>
<dbReference type="PANTHER" id="PTHR22980:SF5">
    <property type="entry name" value="CENP-T_HISTONE H4 HISTONE FOLD DOMAIN-CONTAINING PROTEIN"/>
    <property type="match status" value="1"/>
</dbReference>
<dbReference type="GO" id="GO:0046982">
    <property type="term" value="F:protein heterodimerization activity"/>
    <property type="evidence" value="ECO:0007669"/>
    <property type="project" value="InterPro"/>
</dbReference>
<organism evidence="7 8">
    <name type="scientific">Sordaria macrospora</name>
    <dbReference type="NCBI Taxonomy" id="5147"/>
    <lineage>
        <taxon>Eukaryota</taxon>
        <taxon>Fungi</taxon>
        <taxon>Dikarya</taxon>
        <taxon>Ascomycota</taxon>
        <taxon>Pezizomycotina</taxon>
        <taxon>Sordariomycetes</taxon>
        <taxon>Sordariomycetidae</taxon>
        <taxon>Sordariales</taxon>
        <taxon>Sordariaceae</taxon>
        <taxon>Sordaria</taxon>
    </lineage>
</organism>
<feature type="compositionally biased region" description="Acidic residues" evidence="5">
    <location>
        <begin position="189"/>
        <end position="200"/>
    </location>
</feature>
<feature type="compositionally biased region" description="Acidic residues" evidence="5">
    <location>
        <begin position="271"/>
        <end position="281"/>
    </location>
</feature>
<dbReference type="GO" id="GO:0005694">
    <property type="term" value="C:chromosome"/>
    <property type="evidence" value="ECO:0007669"/>
    <property type="project" value="UniProtKB-SubCell"/>
</dbReference>
<dbReference type="GO" id="GO:0071821">
    <property type="term" value="C:FANCM-MHF complex"/>
    <property type="evidence" value="ECO:0007669"/>
    <property type="project" value="TreeGrafter"/>
</dbReference>
<comment type="subcellular location">
    <subcellularLocation>
        <location evidence="2">Chromosome</location>
    </subcellularLocation>
    <subcellularLocation>
        <location evidence="1">Nucleus</location>
    </subcellularLocation>
</comment>
<feature type="domain" description="CENP-T/Histone H4 histone fold" evidence="6">
    <location>
        <begin position="475"/>
        <end position="580"/>
    </location>
</feature>
<dbReference type="OMA" id="GRMQRET"/>
<dbReference type="VEuPathDB" id="FungiDB:SMAC_09072"/>
<feature type="region of interest" description="Disordered" evidence="5">
    <location>
        <begin position="578"/>
        <end position="607"/>
    </location>
</feature>
<sequence length="607" mass="66280">MADPNNPPSRTPLKSSSQIPVRTTPGVPTLPRPAYTPGPGGAARAYTPGARTPRGLLISNTPSNANAHANLTPHVRAAYRAIDSRRAAILTPHHARRRSLREARETPRNFLLQLGKVLAPKSERIPSSSSSPGSALSGGSRNNNGQGTEEGDTSEELTFDISTRSRYGDDDDDEELPKRPRLSLGLGAPEEDWEDDDDADLPQPHRSAGLEDLTENFTVQSIELPRRVDPERDGHGSRMRDSMGRLSDFPQLQQQSDGIDSGFFPPTAGAFDDDDDDEFGNAEDRIPDEFSRLDSDDPTRRRETIGHLEGGGGMGMGLLGRDSDFHIEVPVGMDESTTTTFMIASPTRQFEVEQGQAAEPVARGGQGGGFAELMDRRSDSYDDDDGNDIGPTTFDDYENNDDGMDLDNNQDDQDQAAGSDEEMTRLSGYTPTTAMRVSLSAAAARERLGRFFREEGGEGRGGFSKIKATKKISKHGIEYTSLPPAMVKRLAQTFAKTSGAKGNISPEALKAIMQASDWFFEQLGDDLSAYAKHAHRKTIDMSDILTLMKRQRQTNAQTTPFALAQRYLPRELLQELRMTPPVPVKKRRKATASSSRTGAGGEDEEVT</sequence>
<feature type="region of interest" description="Disordered" evidence="5">
    <location>
        <begin position="352"/>
        <end position="425"/>
    </location>
</feature>
<dbReference type="GO" id="GO:0003682">
    <property type="term" value="F:chromatin binding"/>
    <property type="evidence" value="ECO:0007669"/>
    <property type="project" value="TreeGrafter"/>
</dbReference>
<proteinExistence type="predicted"/>